<feature type="region of interest" description="Disordered" evidence="1">
    <location>
        <begin position="71"/>
        <end position="120"/>
    </location>
</feature>
<feature type="region of interest" description="Disordered" evidence="1">
    <location>
        <begin position="1028"/>
        <end position="1055"/>
    </location>
</feature>
<feature type="region of interest" description="Disordered" evidence="1">
    <location>
        <begin position="713"/>
        <end position="732"/>
    </location>
</feature>
<keyword evidence="3" id="KW-1185">Reference proteome</keyword>
<dbReference type="Proteomes" id="UP000799764">
    <property type="component" value="Unassembled WGS sequence"/>
</dbReference>
<feature type="compositionally biased region" description="Basic and acidic residues" evidence="1">
    <location>
        <begin position="227"/>
        <end position="237"/>
    </location>
</feature>
<feature type="compositionally biased region" description="Basic and acidic residues" evidence="1">
    <location>
        <begin position="149"/>
        <end position="161"/>
    </location>
</feature>
<gene>
    <name evidence="2" type="ORF">P171DRAFT_498756</name>
</gene>
<feature type="compositionally biased region" description="Basic and acidic residues" evidence="1">
    <location>
        <begin position="803"/>
        <end position="815"/>
    </location>
</feature>
<proteinExistence type="predicted"/>
<comment type="caution">
    <text evidence="2">The sequence shown here is derived from an EMBL/GenBank/DDBJ whole genome shotgun (WGS) entry which is preliminary data.</text>
</comment>
<protein>
    <submittedName>
        <fullName evidence="2">Uncharacterized protein</fullName>
    </submittedName>
</protein>
<feature type="region of interest" description="Disordered" evidence="1">
    <location>
        <begin position="803"/>
        <end position="832"/>
    </location>
</feature>
<reference evidence="2" key="1">
    <citation type="journal article" date="2020" name="Stud. Mycol.">
        <title>101 Dothideomycetes genomes: a test case for predicting lifestyles and emergence of pathogens.</title>
        <authorList>
            <person name="Haridas S."/>
            <person name="Albert R."/>
            <person name="Binder M."/>
            <person name="Bloem J."/>
            <person name="Labutti K."/>
            <person name="Salamov A."/>
            <person name="Andreopoulos B."/>
            <person name="Baker S."/>
            <person name="Barry K."/>
            <person name="Bills G."/>
            <person name="Bluhm B."/>
            <person name="Cannon C."/>
            <person name="Castanera R."/>
            <person name="Culley D."/>
            <person name="Daum C."/>
            <person name="Ezra D."/>
            <person name="Gonzalez J."/>
            <person name="Henrissat B."/>
            <person name="Kuo A."/>
            <person name="Liang C."/>
            <person name="Lipzen A."/>
            <person name="Lutzoni F."/>
            <person name="Magnuson J."/>
            <person name="Mondo S."/>
            <person name="Nolan M."/>
            <person name="Ohm R."/>
            <person name="Pangilinan J."/>
            <person name="Park H.-J."/>
            <person name="Ramirez L."/>
            <person name="Alfaro M."/>
            <person name="Sun H."/>
            <person name="Tritt A."/>
            <person name="Yoshinaga Y."/>
            <person name="Zwiers L.-H."/>
            <person name="Turgeon B."/>
            <person name="Goodwin S."/>
            <person name="Spatafora J."/>
            <person name="Crous P."/>
            <person name="Grigoriev I."/>
        </authorList>
    </citation>
    <scope>NUCLEOTIDE SEQUENCE</scope>
    <source>
        <strain evidence="2">CBS 690.94</strain>
    </source>
</reference>
<dbReference type="AlphaFoldDB" id="A0A9P4U865"/>
<accession>A0A9P4U865</accession>
<organism evidence="2 3">
    <name type="scientific">Karstenula rhodostoma CBS 690.94</name>
    <dbReference type="NCBI Taxonomy" id="1392251"/>
    <lineage>
        <taxon>Eukaryota</taxon>
        <taxon>Fungi</taxon>
        <taxon>Dikarya</taxon>
        <taxon>Ascomycota</taxon>
        <taxon>Pezizomycotina</taxon>
        <taxon>Dothideomycetes</taxon>
        <taxon>Pleosporomycetidae</taxon>
        <taxon>Pleosporales</taxon>
        <taxon>Massarineae</taxon>
        <taxon>Didymosphaeriaceae</taxon>
        <taxon>Karstenula</taxon>
    </lineage>
</organism>
<feature type="compositionally biased region" description="Polar residues" evidence="1">
    <location>
        <begin position="75"/>
        <end position="91"/>
    </location>
</feature>
<feature type="region of interest" description="Disordered" evidence="1">
    <location>
        <begin position="552"/>
        <end position="576"/>
    </location>
</feature>
<feature type="region of interest" description="Disordered" evidence="1">
    <location>
        <begin position="142"/>
        <end position="237"/>
    </location>
</feature>
<evidence type="ECO:0000256" key="1">
    <source>
        <dbReference type="SAM" id="MobiDB-lite"/>
    </source>
</evidence>
<feature type="compositionally biased region" description="Basic residues" evidence="1">
    <location>
        <begin position="210"/>
        <end position="220"/>
    </location>
</feature>
<name>A0A9P4U865_9PLEO</name>
<feature type="compositionally biased region" description="Polar residues" evidence="1">
    <location>
        <begin position="822"/>
        <end position="831"/>
    </location>
</feature>
<evidence type="ECO:0000313" key="3">
    <source>
        <dbReference type="Proteomes" id="UP000799764"/>
    </source>
</evidence>
<evidence type="ECO:0000313" key="2">
    <source>
        <dbReference type="EMBL" id="KAF2440885.1"/>
    </source>
</evidence>
<dbReference type="EMBL" id="MU001506">
    <property type="protein sequence ID" value="KAF2440885.1"/>
    <property type="molecule type" value="Genomic_DNA"/>
</dbReference>
<feature type="region of interest" description="Disordered" evidence="1">
    <location>
        <begin position="1"/>
        <end position="59"/>
    </location>
</feature>
<sequence length="1172" mass="130833">MAPYPFNPIRSFDTQSQKTAEDAIADFPVHAYDSNAEASHEDEPEPRNSLQQGEYDPFNYKTYYGQQPIILGVSGENTSDTESGNEQTQDHTAAGIDKDGYGHAGYHKSPENAESVEFGLQDGFRNDDIADDMMAAFVTTGTSSSEVGLMHESDEPLHELTIDDLMPYDITQRESQVAAPEGTGKKQSKCQGTRTGSIDPPSFPQNRTNAGKKKKKKSKPQKAAGKSRAEQGSKDHLDLYSLQQREKDSAWSKYVESSGVNGPGLDNLPDEEDAMIKKKSLENNGIQGPISEETGPFRAPRVEEVLEPIPTTTADSNDTYPLSWEDSDGPYVYRIMFQSTEVPADETYLKLANQGTKVYHVAGERKLKVNGDKSRKMWNQDGWHLKEGFLRKNAIAKLIEWRDSMTVAKKGEEVRRRLRERVYITLDMSPPNGPLGDAAVFAESLVTLRKRLRSMPMWLPKADFFLRLEVPNDMFVKQPLERSGFLKYWDEVRNTLREFPTRFKVQLADSSITEATLNEWWDESDDAELDRQMNEAIAGIYAPRNVRDWHGENLMQTEGTGKGKTKRKKKTDSTSTPKTIMHVQGRDAMLNDFAWSERSLKDWITDEMQEELDMKRAECKNKGGDLSTIRFDDNVLNQRLEDRIAEFDLRRRNIAIQKCKETTATKESVNTAIELGTNFVKDLQYFQQHGKLPKEHGSTEATVSRMQAPAMQSSLKSTPATEGLPGPGTRKWGIWIPQTKMNGSPALKRYERKTKGALLEEMDRRDLPVDVFKSKLERAAAIAAHDDGTFWTAYNRAVAEEKKASEDKETLEDHTAVASHNPGLSSSQSFGRNGFVNPDRLTGMPTKEPLGVVDMVHSTEMSGVESSESSHSAFISQDSLLGLRPASSFPWETQPSNQSQSLPSLAALHSGYSLAAPDGRAIQPPPPLQAFLPGDDEVRGTKRGNYEHHNSEIGGNSNDRALKKHAGGWNGVYSPMTNTEPLLEQLQNLPGSSLGKRSYDHVDISERPTKRPALSIADAKNAASCKILQPQSQQARKSGVVPTTKATQGRGRAKTPAMVTFPQIEEAEGAGMEESAYHEDVLDDFSPFDQPLAPTNENSFVPHATNQATGYSEIVRPHQYEFSQGYQNKSHSMDPAFLWMGQQQHEWQDGFGLDMRSGFHDDNSNPRRPHAG</sequence>
<dbReference type="OrthoDB" id="10539774at2759"/>